<dbReference type="Pfam" id="PF07238">
    <property type="entry name" value="PilZ"/>
    <property type="match status" value="1"/>
</dbReference>
<accession>J1QMT0</accession>
<dbReference type="Proteomes" id="UP000012043">
    <property type="component" value="Unassembled WGS sequence"/>
</dbReference>
<evidence type="ECO:0000313" key="3">
    <source>
        <dbReference type="Proteomes" id="UP000012043"/>
    </source>
</evidence>
<evidence type="ECO:0000259" key="1">
    <source>
        <dbReference type="Pfam" id="PF07238"/>
    </source>
</evidence>
<keyword evidence="3" id="KW-1185">Reference proteome</keyword>
<gene>
    <name evidence="2" type="ORF">AEST_04520</name>
</gene>
<dbReference type="Gene3D" id="2.30.110.10">
    <property type="entry name" value="Electron Transport, Fmn-binding Protein, Chain A"/>
    <property type="match status" value="1"/>
</dbReference>
<feature type="domain" description="PilZ" evidence="1">
    <location>
        <begin position="122"/>
        <end position="224"/>
    </location>
</feature>
<dbReference type="SUPFAM" id="SSF141371">
    <property type="entry name" value="PilZ domain-like"/>
    <property type="match status" value="2"/>
</dbReference>
<reference evidence="2 3" key="1">
    <citation type="journal article" date="2012" name="J. Bacteriol.">
        <title>Genome Sequence of Pectin-Degrading Alishewanella aestuarii Strain B11T, Isolated from Tidal Flat Sediment.</title>
        <authorList>
            <person name="Jung J."/>
            <person name="Choi S."/>
            <person name="Chun J."/>
            <person name="Park W."/>
        </authorList>
    </citation>
    <scope>NUCLEOTIDE SEQUENCE [LARGE SCALE GENOMIC DNA]</scope>
    <source>
        <strain evidence="2 3">B11</strain>
    </source>
</reference>
<organism evidence="2 3">
    <name type="scientific">Alishewanella aestuarii B11</name>
    <dbReference type="NCBI Taxonomy" id="1197174"/>
    <lineage>
        <taxon>Bacteria</taxon>
        <taxon>Pseudomonadati</taxon>
        <taxon>Pseudomonadota</taxon>
        <taxon>Gammaproteobacteria</taxon>
        <taxon>Alteromonadales</taxon>
        <taxon>Alteromonadaceae</taxon>
        <taxon>Alishewanella</taxon>
    </lineage>
</organism>
<name>J1QMT0_9ALTE</name>
<dbReference type="InterPro" id="IPR012349">
    <property type="entry name" value="Split_barrel_FMN-bd"/>
</dbReference>
<evidence type="ECO:0000313" key="2">
    <source>
        <dbReference type="EMBL" id="EJI86906.1"/>
    </source>
</evidence>
<dbReference type="EMBL" id="ALAB01000002">
    <property type="protein sequence ID" value="EJI86906.1"/>
    <property type="molecule type" value="Genomic_DNA"/>
</dbReference>
<dbReference type="PATRIC" id="fig|1197174.4.peg.443"/>
<sequence>MSDSLQLLFEESPTVSGNNKDWLSHIKIGQRFDLELLSQRKIRCLCELLGYRAGKYVLFRLEEDAVPDALLVTGLPLVCRFLVEDALGECFAFRSELLHITRFPDKVILINFPQTVQRRALRNEKRSSIYLNANLQLYLGQASKPAVVPGQIIDISKNGCRFLFSTTYKPEQIRLADVIIQLADTQAGSTQTLSGTIRNARIDEYGLTAGIQFATPQTALVNKLADINPAAAGLALQYRLAGQPDIPS</sequence>
<proteinExistence type="predicted"/>
<comment type="caution">
    <text evidence="2">The sequence shown here is derived from an EMBL/GenBank/DDBJ whole genome shotgun (WGS) entry which is preliminary data.</text>
</comment>
<dbReference type="RefSeq" id="WP_008606743.1">
    <property type="nucleotide sequence ID" value="NZ_ALAB01000002.1"/>
</dbReference>
<dbReference type="InterPro" id="IPR009875">
    <property type="entry name" value="PilZ_domain"/>
</dbReference>
<protein>
    <submittedName>
        <fullName evidence="2">PilZ domain-containing protein</fullName>
    </submittedName>
</protein>
<dbReference type="AlphaFoldDB" id="J1QMT0"/>
<dbReference type="Gene3D" id="2.40.10.220">
    <property type="entry name" value="predicted glycosyltransferase like domains"/>
    <property type="match status" value="1"/>
</dbReference>
<dbReference type="GO" id="GO:0035438">
    <property type="term" value="F:cyclic-di-GMP binding"/>
    <property type="evidence" value="ECO:0007669"/>
    <property type="project" value="InterPro"/>
</dbReference>